<dbReference type="AlphaFoldDB" id="A0A6V0BUX3"/>
<evidence type="ECO:0000256" key="2">
    <source>
        <dbReference type="SAM" id="Phobius"/>
    </source>
</evidence>
<feature type="region of interest" description="Disordered" evidence="1">
    <location>
        <begin position="67"/>
        <end position="107"/>
    </location>
</feature>
<evidence type="ECO:0000313" key="3">
    <source>
        <dbReference type="EMBL" id="CAE0725540.1"/>
    </source>
</evidence>
<evidence type="ECO:0000313" key="4">
    <source>
        <dbReference type="EMBL" id="CAE0725541.1"/>
    </source>
</evidence>
<sequence>MMKNKGSSATGGKAFAFLSGVIVGTLVASLMVVNLYASSAIQGSVLSEQHQQHKELEFHTKQQQLRIEKSSSFDVQNGNDADTSRSIGLKKTYNKSSNSNDNDRLEAPKLLSLPSQLHAKDNTTARPSYKKPSFLEFARETGTDKVKGVAYLPSCLEDDLTCTRPSCERKKCRPWGHFYHTMYQQKLSAFLDPDDSFQLVEIGYNLGFGYDTYKKFFAGVPGAELHTIEISCIEQGPREEGKWPWANFAKENKEYESLLARNLLHCGDASNVEWLHQIWNEHIYRGNRLIEGSISDKSPPLKIVVDDGSHLANHMVHSVFFWLPRIEPGGILIIEDVQPIDEANLFRTQFLPQVMADLHFCGDPNQKKDEACFPQIYPLLQSIHCEMHICVLERNDEPAVPDLSIGNSKPPPNALDMSQCYTFANSFGAGMEAK</sequence>
<accession>A0A6V0BUX3</accession>
<evidence type="ECO:0000256" key="1">
    <source>
        <dbReference type="SAM" id="MobiDB-lite"/>
    </source>
</evidence>
<feature type="compositionally biased region" description="Polar residues" evidence="1">
    <location>
        <begin position="72"/>
        <end position="86"/>
    </location>
</feature>
<keyword evidence="2" id="KW-0812">Transmembrane</keyword>
<keyword evidence="2" id="KW-0472">Membrane</keyword>
<keyword evidence="2" id="KW-1133">Transmembrane helix</keyword>
<gene>
    <name evidence="3" type="ORF">PAUS00366_LOCUS18297</name>
    <name evidence="4" type="ORF">PAUS00366_LOCUS18298</name>
</gene>
<protein>
    <submittedName>
        <fullName evidence="3">Uncharacterized protein</fullName>
    </submittedName>
</protein>
<proteinExistence type="predicted"/>
<feature type="transmembrane region" description="Helical" evidence="2">
    <location>
        <begin position="12"/>
        <end position="37"/>
    </location>
</feature>
<dbReference type="Gene3D" id="3.40.50.150">
    <property type="entry name" value="Vaccinia Virus protein VP39"/>
    <property type="match status" value="1"/>
</dbReference>
<dbReference type="EMBL" id="HBIX01026902">
    <property type="protein sequence ID" value="CAE0725540.1"/>
    <property type="molecule type" value="Transcribed_RNA"/>
</dbReference>
<organism evidence="3">
    <name type="scientific">Pseudo-nitzschia australis</name>
    <dbReference type="NCBI Taxonomy" id="44445"/>
    <lineage>
        <taxon>Eukaryota</taxon>
        <taxon>Sar</taxon>
        <taxon>Stramenopiles</taxon>
        <taxon>Ochrophyta</taxon>
        <taxon>Bacillariophyta</taxon>
        <taxon>Bacillariophyceae</taxon>
        <taxon>Bacillariophycidae</taxon>
        <taxon>Bacillariales</taxon>
        <taxon>Bacillariaceae</taxon>
        <taxon>Pseudo-nitzschia</taxon>
    </lineage>
</organism>
<reference evidence="3" key="1">
    <citation type="submission" date="2021-01" db="EMBL/GenBank/DDBJ databases">
        <authorList>
            <person name="Corre E."/>
            <person name="Pelletier E."/>
            <person name="Niang G."/>
            <person name="Scheremetjew M."/>
            <person name="Finn R."/>
            <person name="Kale V."/>
            <person name="Holt S."/>
            <person name="Cochrane G."/>
            <person name="Meng A."/>
            <person name="Brown T."/>
            <person name="Cohen L."/>
        </authorList>
    </citation>
    <scope>NUCLEOTIDE SEQUENCE</scope>
    <source>
        <strain evidence="3">10249 10 AB</strain>
    </source>
</reference>
<name>A0A6V0BUX3_9STRA</name>
<dbReference type="EMBL" id="HBIX01026903">
    <property type="protein sequence ID" value="CAE0725541.1"/>
    <property type="molecule type" value="Transcribed_RNA"/>
</dbReference>
<dbReference type="InterPro" id="IPR029063">
    <property type="entry name" value="SAM-dependent_MTases_sf"/>
</dbReference>